<proteinExistence type="predicted"/>
<feature type="domain" description="VOC" evidence="1">
    <location>
        <begin position="11"/>
        <end position="120"/>
    </location>
</feature>
<dbReference type="InterPro" id="IPR004360">
    <property type="entry name" value="Glyas_Fos-R_dOase_dom"/>
</dbReference>
<organism evidence="2 3">
    <name type="scientific">Saccharopolyspora shandongensis</name>
    <dbReference type="NCBI Taxonomy" id="418495"/>
    <lineage>
        <taxon>Bacteria</taxon>
        <taxon>Bacillati</taxon>
        <taxon>Actinomycetota</taxon>
        <taxon>Actinomycetes</taxon>
        <taxon>Pseudonocardiales</taxon>
        <taxon>Pseudonocardiaceae</taxon>
        <taxon>Saccharopolyspora</taxon>
    </lineage>
</organism>
<dbReference type="OrthoDB" id="8965356at2"/>
<evidence type="ECO:0000313" key="2">
    <source>
        <dbReference type="EMBL" id="SDZ56064.1"/>
    </source>
</evidence>
<keyword evidence="3" id="KW-1185">Reference proteome</keyword>
<dbReference type="SUPFAM" id="SSF54593">
    <property type="entry name" value="Glyoxalase/Bleomycin resistance protein/Dihydroxybiphenyl dioxygenase"/>
    <property type="match status" value="1"/>
</dbReference>
<dbReference type="EMBL" id="FNOK01000100">
    <property type="protein sequence ID" value="SDZ56064.1"/>
    <property type="molecule type" value="Genomic_DNA"/>
</dbReference>
<dbReference type="STRING" id="418495.SAMN05216215_11002"/>
<dbReference type="PANTHER" id="PTHR33993">
    <property type="entry name" value="GLYOXALASE-RELATED"/>
    <property type="match status" value="1"/>
</dbReference>
<evidence type="ECO:0000259" key="1">
    <source>
        <dbReference type="PROSITE" id="PS51819"/>
    </source>
</evidence>
<dbReference type="Proteomes" id="UP000199529">
    <property type="component" value="Unassembled WGS sequence"/>
</dbReference>
<dbReference type="Pfam" id="PF00903">
    <property type="entry name" value="Glyoxalase"/>
    <property type="match status" value="1"/>
</dbReference>
<dbReference type="Gene3D" id="3.10.180.10">
    <property type="entry name" value="2,3-Dihydroxybiphenyl 1,2-Dioxygenase, domain 1"/>
    <property type="match status" value="1"/>
</dbReference>
<gene>
    <name evidence="2" type="ORF">SAMN05216215_11002</name>
</gene>
<dbReference type="PROSITE" id="PS51819">
    <property type="entry name" value="VOC"/>
    <property type="match status" value="1"/>
</dbReference>
<dbReference type="InterPro" id="IPR052164">
    <property type="entry name" value="Anthracycline_SecMetBiosynth"/>
</dbReference>
<dbReference type="RefSeq" id="WP_093278690.1">
    <property type="nucleotide sequence ID" value="NZ_FNOK01000100.1"/>
</dbReference>
<evidence type="ECO:0000313" key="3">
    <source>
        <dbReference type="Proteomes" id="UP000199529"/>
    </source>
</evidence>
<dbReference type="InterPro" id="IPR037523">
    <property type="entry name" value="VOC_core"/>
</dbReference>
<dbReference type="AlphaFoldDB" id="A0A1H3U0N5"/>
<dbReference type="InterPro" id="IPR029068">
    <property type="entry name" value="Glyas_Bleomycin-R_OHBP_Dase"/>
</dbReference>
<protein>
    <recommendedName>
        <fullName evidence="1">VOC domain-containing protein</fullName>
    </recommendedName>
</protein>
<reference evidence="3" key="1">
    <citation type="submission" date="2016-10" db="EMBL/GenBank/DDBJ databases">
        <authorList>
            <person name="Varghese N."/>
            <person name="Submissions S."/>
        </authorList>
    </citation>
    <scope>NUCLEOTIDE SEQUENCE [LARGE SCALE GENOMIC DNA]</scope>
    <source>
        <strain evidence="3">CGMCC 4.3530</strain>
    </source>
</reference>
<name>A0A1H3U0N5_9PSEU</name>
<sequence>MNDTTKIEPVKLGNVLHPVEDVDAAVQFYATTLVLATKFVDGDRYAALDAGGTTLALAGPSEDITGGAPAASFKVSDVAAALATLVESGGSVVRQPERGPHEVRAVARDPWGNTFVVYGPQ</sequence>
<accession>A0A1H3U0N5</accession>